<feature type="compositionally biased region" description="Polar residues" evidence="1">
    <location>
        <begin position="18"/>
        <end position="27"/>
    </location>
</feature>
<evidence type="ECO:0000313" key="3">
    <source>
        <dbReference type="Proteomes" id="UP001149411"/>
    </source>
</evidence>
<sequence>MSEMMYSPRHDKEKVGETGQSLAASSRVNEEMADAADEDARDRGVVGHAQKLAAARDDDFQATVLRRDFNSTSAGDAHMEFVGFMKSIDDFVEMQEAMRGEHLNVEPERNGILGFFEAPNRATYVVPPRKLRALPPSPSTT</sequence>
<feature type="region of interest" description="Disordered" evidence="1">
    <location>
        <begin position="1"/>
        <end position="43"/>
    </location>
</feature>
<protein>
    <submittedName>
        <fullName evidence="2">Uncharacterized protein</fullName>
    </submittedName>
</protein>
<evidence type="ECO:0000313" key="2">
    <source>
        <dbReference type="EMBL" id="MCX2819392.1"/>
    </source>
</evidence>
<dbReference type="AlphaFoldDB" id="A0A9Q4C5E9"/>
<dbReference type="Pfam" id="PF24152">
    <property type="entry name" value="DUF7405"/>
    <property type="match status" value="1"/>
</dbReference>
<dbReference type="InterPro" id="IPR055828">
    <property type="entry name" value="DUF7405"/>
</dbReference>
<dbReference type="Proteomes" id="UP001149411">
    <property type="component" value="Unassembled WGS sequence"/>
</dbReference>
<name>A0A9Q4C5E9_9EURY</name>
<keyword evidence="3" id="KW-1185">Reference proteome</keyword>
<organism evidence="2 3">
    <name type="scientific">Halorutilus salinus</name>
    <dbReference type="NCBI Taxonomy" id="2487751"/>
    <lineage>
        <taxon>Archaea</taxon>
        <taxon>Methanobacteriati</taxon>
        <taxon>Methanobacteriota</taxon>
        <taxon>Stenosarchaea group</taxon>
        <taxon>Halobacteria</taxon>
        <taxon>Halorutilales</taxon>
        <taxon>Halorutilaceae</taxon>
        <taxon>Halorutilus</taxon>
    </lineage>
</organism>
<reference evidence="2" key="1">
    <citation type="submission" date="2022-09" db="EMBL/GenBank/DDBJ databases">
        <title>Haloadaptaus new haloarchaeum isolated from saline soil.</title>
        <authorList>
            <person name="Duran-Viseras A."/>
            <person name="Sanchez-Porro C."/>
            <person name="Ventosa A."/>
        </authorList>
    </citation>
    <scope>NUCLEOTIDE SEQUENCE</scope>
    <source>
        <strain evidence="2">F3-133</strain>
    </source>
</reference>
<accession>A0A9Q4C5E9</accession>
<evidence type="ECO:0000256" key="1">
    <source>
        <dbReference type="SAM" id="MobiDB-lite"/>
    </source>
</evidence>
<comment type="caution">
    <text evidence="2">The sequence shown here is derived from an EMBL/GenBank/DDBJ whole genome shotgun (WGS) entry which is preliminary data.</text>
</comment>
<proteinExistence type="predicted"/>
<dbReference type="EMBL" id="RKLV01000008">
    <property type="protein sequence ID" value="MCX2819392.1"/>
    <property type="molecule type" value="Genomic_DNA"/>
</dbReference>
<gene>
    <name evidence="2" type="ORF">EGH25_08520</name>
</gene>